<dbReference type="Pfam" id="PF16916">
    <property type="entry name" value="ZT_dimer"/>
    <property type="match status" value="1"/>
</dbReference>
<dbReference type="InterPro" id="IPR027470">
    <property type="entry name" value="Cation_efflux_CTD"/>
</dbReference>
<feature type="transmembrane region" description="Helical" evidence="8">
    <location>
        <begin position="141"/>
        <end position="169"/>
    </location>
</feature>
<sequence length="300" mass="32281">MKNPERLTIALAITLTIMAVEFIGGYLANSLALVSDAGHMLTDALVLIFSLLAAFLALRPADKEKTFGYHRVEILAAFANGTLLIFLAWFIFYQAFGRFARPEPVNSGLMMVVALIGLAANIISALVLAGSRQNLNVRGALLHVISDALSSVAVIGGGLAIAFTGWYLVDPVLGIAIALVVLYGAIKLVLEAVNILLEGSPKGVDPRKVAADIRRVKGIKGLHDLHIWTITSGMNAISAHIELEPKAAKKAPRIIHEVEHLLRDNYAIGHSTFQTECQSCGDELFCVMERSEGGAGYHHH</sequence>
<feature type="domain" description="Cation efflux protein transmembrane" evidence="9">
    <location>
        <begin position="7"/>
        <end position="197"/>
    </location>
</feature>
<dbReference type="NCBIfam" id="TIGR01297">
    <property type="entry name" value="CDF"/>
    <property type="match status" value="1"/>
</dbReference>
<dbReference type="GO" id="GO:0005385">
    <property type="term" value="F:zinc ion transmembrane transporter activity"/>
    <property type="evidence" value="ECO:0007669"/>
    <property type="project" value="TreeGrafter"/>
</dbReference>
<evidence type="ECO:0000256" key="8">
    <source>
        <dbReference type="SAM" id="Phobius"/>
    </source>
</evidence>
<reference evidence="11 12" key="1">
    <citation type="journal article" date="2016" name="Nat. Commun.">
        <title>Thousands of microbial genomes shed light on interconnected biogeochemical processes in an aquifer system.</title>
        <authorList>
            <person name="Anantharaman K."/>
            <person name="Brown C.T."/>
            <person name="Hug L.A."/>
            <person name="Sharon I."/>
            <person name="Castelle C.J."/>
            <person name="Probst A.J."/>
            <person name="Thomas B.C."/>
            <person name="Singh A."/>
            <person name="Wilkins M.J."/>
            <person name="Karaoz U."/>
            <person name="Brodie E.L."/>
            <person name="Williams K.H."/>
            <person name="Hubbard S.S."/>
            <person name="Banfield J.F."/>
        </authorList>
    </citation>
    <scope>NUCLEOTIDE SEQUENCE [LARGE SCALE GENOMIC DNA]</scope>
</reference>
<dbReference type="SUPFAM" id="SSF160240">
    <property type="entry name" value="Cation efflux protein cytoplasmic domain-like"/>
    <property type="match status" value="1"/>
</dbReference>
<feature type="transmembrane region" description="Helical" evidence="8">
    <location>
        <begin position="108"/>
        <end position="129"/>
    </location>
</feature>
<evidence type="ECO:0000256" key="7">
    <source>
        <dbReference type="ARBA" id="ARBA00023136"/>
    </source>
</evidence>
<keyword evidence="5 8" id="KW-1133">Transmembrane helix</keyword>
<dbReference type="Gene3D" id="1.20.1510.10">
    <property type="entry name" value="Cation efflux protein transmembrane domain"/>
    <property type="match status" value="1"/>
</dbReference>
<feature type="transmembrane region" description="Helical" evidence="8">
    <location>
        <begin position="74"/>
        <end position="96"/>
    </location>
</feature>
<evidence type="ECO:0000313" key="11">
    <source>
        <dbReference type="EMBL" id="OGC28113.1"/>
    </source>
</evidence>
<keyword evidence="3" id="KW-0813">Transport</keyword>
<dbReference type="SUPFAM" id="SSF161111">
    <property type="entry name" value="Cation efflux protein transmembrane domain-like"/>
    <property type="match status" value="1"/>
</dbReference>
<comment type="subcellular location">
    <subcellularLocation>
        <location evidence="1">Membrane</location>
        <topology evidence="1">Multi-pass membrane protein</topology>
    </subcellularLocation>
</comment>
<evidence type="ECO:0000259" key="10">
    <source>
        <dbReference type="Pfam" id="PF16916"/>
    </source>
</evidence>
<comment type="similarity">
    <text evidence="2">Belongs to the cation diffusion facilitator (CDF) transporter (TC 2.A.4) family. SLC30A subfamily.</text>
</comment>
<dbReference type="Pfam" id="PF01545">
    <property type="entry name" value="Cation_efflux"/>
    <property type="match status" value="1"/>
</dbReference>
<dbReference type="InterPro" id="IPR036837">
    <property type="entry name" value="Cation_efflux_CTD_sf"/>
</dbReference>
<feature type="domain" description="Cation efflux protein cytoplasmic" evidence="10">
    <location>
        <begin position="202"/>
        <end position="276"/>
    </location>
</feature>
<name>A0A1F4T7P3_UNCSA</name>
<keyword evidence="7 8" id="KW-0472">Membrane</keyword>
<dbReference type="Proteomes" id="UP000178602">
    <property type="component" value="Unassembled WGS sequence"/>
</dbReference>
<evidence type="ECO:0000256" key="1">
    <source>
        <dbReference type="ARBA" id="ARBA00004141"/>
    </source>
</evidence>
<evidence type="ECO:0000259" key="9">
    <source>
        <dbReference type="Pfam" id="PF01545"/>
    </source>
</evidence>
<evidence type="ECO:0000313" key="12">
    <source>
        <dbReference type="Proteomes" id="UP000178602"/>
    </source>
</evidence>
<accession>A0A1F4T7P3</accession>
<comment type="caution">
    <text evidence="11">The sequence shown here is derived from an EMBL/GenBank/DDBJ whole genome shotgun (WGS) entry which is preliminary data.</text>
</comment>
<evidence type="ECO:0000256" key="4">
    <source>
        <dbReference type="ARBA" id="ARBA00022692"/>
    </source>
</evidence>
<organism evidence="11 12">
    <name type="scientific">candidate division WOR-1 bacterium RIFOXYC12_FULL_54_18</name>
    <dbReference type="NCBI Taxonomy" id="1802584"/>
    <lineage>
        <taxon>Bacteria</taxon>
        <taxon>Bacillati</taxon>
        <taxon>Saganbacteria</taxon>
    </lineage>
</organism>
<dbReference type="PANTHER" id="PTHR11562:SF17">
    <property type="entry name" value="RE54080P-RELATED"/>
    <property type="match status" value="1"/>
</dbReference>
<dbReference type="GO" id="GO:0005886">
    <property type="term" value="C:plasma membrane"/>
    <property type="evidence" value="ECO:0007669"/>
    <property type="project" value="TreeGrafter"/>
</dbReference>
<feature type="transmembrane region" description="Helical" evidence="8">
    <location>
        <begin position="175"/>
        <end position="197"/>
    </location>
</feature>
<feature type="transmembrane region" description="Helical" evidence="8">
    <location>
        <begin position="40"/>
        <end position="58"/>
    </location>
</feature>
<feature type="transmembrane region" description="Helical" evidence="8">
    <location>
        <begin position="7"/>
        <end position="28"/>
    </location>
</feature>
<evidence type="ECO:0008006" key="13">
    <source>
        <dbReference type="Google" id="ProtNLM"/>
    </source>
</evidence>
<keyword evidence="4 8" id="KW-0812">Transmembrane</keyword>
<protein>
    <recommendedName>
        <fullName evidence="13">Cation transporter</fullName>
    </recommendedName>
</protein>
<dbReference type="InterPro" id="IPR027469">
    <property type="entry name" value="Cation_efflux_TMD_sf"/>
</dbReference>
<dbReference type="InterPro" id="IPR050681">
    <property type="entry name" value="CDF/SLC30A"/>
</dbReference>
<keyword evidence="6" id="KW-0406">Ion transport</keyword>
<evidence type="ECO:0000256" key="5">
    <source>
        <dbReference type="ARBA" id="ARBA00022989"/>
    </source>
</evidence>
<dbReference type="EMBL" id="MEUG01000001">
    <property type="protein sequence ID" value="OGC28113.1"/>
    <property type="molecule type" value="Genomic_DNA"/>
</dbReference>
<dbReference type="AlphaFoldDB" id="A0A1F4T7P3"/>
<dbReference type="InterPro" id="IPR002524">
    <property type="entry name" value="Cation_efflux"/>
</dbReference>
<gene>
    <name evidence="11" type="ORF">A3K49_03865</name>
</gene>
<evidence type="ECO:0000256" key="3">
    <source>
        <dbReference type="ARBA" id="ARBA00022448"/>
    </source>
</evidence>
<dbReference type="PANTHER" id="PTHR11562">
    <property type="entry name" value="CATION EFFLUX PROTEIN/ ZINC TRANSPORTER"/>
    <property type="match status" value="1"/>
</dbReference>
<evidence type="ECO:0000256" key="2">
    <source>
        <dbReference type="ARBA" id="ARBA00008873"/>
    </source>
</evidence>
<evidence type="ECO:0000256" key="6">
    <source>
        <dbReference type="ARBA" id="ARBA00023065"/>
    </source>
</evidence>
<proteinExistence type="inferred from homology"/>
<dbReference type="InterPro" id="IPR058533">
    <property type="entry name" value="Cation_efflux_TM"/>
</dbReference>